<dbReference type="InterPro" id="IPR001296">
    <property type="entry name" value="Glyco_trans_1"/>
</dbReference>
<organism evidence="2 3">
    <name type="scientific">Candidatus Yanofskybacteria bacterium GW2011_GWA2_44_9</name>
    <dbReference type="NCBI Taxonomy" id="1619025"/>
    <lineage>
        <taxon>Bacteria</taxon>
        <taxon>Candidatus Yanofskyibacteriota</taxon>
    </lineage>
</organism>
<evidence type="ECO:0000259" key="1">
    <source>
        <dbReference type="Pfam" id="PF00534"/>
    </source>
</evidence>
<sequence length="92" mass="10425">MTTSVLQALATGLPCITTNHGAFNEQIVDGKNGFMVPEGDYMALAEKVLYCMDHPELWPGFGRFGRQQVRDRFDLNSLMDRQVQIYNNLLSK</sequence>
<dbReference type="SUPFAM" id="SSF53756">
    <property type="entry name" value="UDP-Glycosyltransferase/glycogen phosphorylase"/>
    <property type="match status" value="1"/>
</dbReference>
<dbReference type="GO" id="GO:0016740">
    <property type="term" value="F:transferase activity"/>
    <property type="evidence" value="ECO:0007669"/>
    <property type="project" value="UniProtKB-KW"/>
</dbReference>
<dbReference type="EMBL" id="LCJR01000019">
    <property type="protein sequence ID" value="KKT81476.1"/>
    <property type="molecule type" value="Genomic_DNA"/>
</dbReference>
<feature type="domain" description="Glycosyl transferase family 1" evidence="1">
    <location>
        <begin position="3"/>
        <end position="58"/>
    </location>
</feature>
<evidence type="ECO:0000313" key="3">
    <source>
        <dbReference type="Proteomes" id="UP000034032"/>
    </source>
</evidence>
<evidence type="ECO:0000313" key="2">
    <source>
        <dbReference type="EMBL" id="KKT81476.1"/>
    </source>
</evidence>
<dbReference type="Proteomes" id="UP000034032">
    <property type="component" value="Unassembled WGS sequence"/>
</dbReference>
<keyword evidence="2" id="KW-0808">Transferase</keyword>
<dbReference type="PANTHER" id="PTHR12526">
    <property type="entry name" value="GLYCOSYLTRANSFERASE"/>
    <property type="match status" value="1"/>
</dbReference>
<reference evidence="2 3" key="1">
    <citation type="journal article" date="2015" name="Nature">
        <title>rRNA introns, odd ribosomes, and small enigmatic genomes across a large radiation of phyla.</title>
        <authorList>
            <person name="Brown C.T."/>
            <person name="Hug L.A."/>
            <person name="Thomas B.C."/>
            <person name="Sharon I."/>
            <person name="Castelle C.J."/>
            <person name="Singh A."/>
            <person name="Wilkins M.J."/>
            <person name="Williams K.H."/>
            <person name="Banfield J.F."/>
        </authorList>
    </citation>
    <scope>NUCLEOTIDE SEQUENCE [LARGE SCALE GENOMIC DNA]</scope>
</reference>
<dbReference type="Pfam" id="PF00534">
    <property type="entry name" value="Glycos_transf_1"/>
    <property type="match status" value="1"/>
</dbReference>
<dbReference type="AlphaFoldDB" id="A0A0G1KCJ9"/>
<comment type="caution">
    <text evidence="2">The sequence shown here is derived from an EMBL/GenBank/DDBJ whole genome shotgun (WGS) entry which is preliminary data.</text>
</comment>
<protein>
    <submittedName>
        <fullName evidence="2">Glycosyltransferase</fullName>
    </submittedName>
</protein>
<name>A0A0G1KCJ9_9BACT</name>
<accession>A0A0G1KCJ9</accession>
<proteinExistence type="predicted"/>
<dbReference type="Gene3D" id="3.40.50.2000">
    <property type="entry name" value="Glycogen Phosphorylase B"/>
    <property type="match status" value="2"/>
</dbReference>
<gene>
    <name evidence="2" type="ORF">UW79_C0019G0032</name>
</gene>